<keyword evidence="14" id="KW-0256">Endoplasmic reticulum</keyword>
<keyword evidence="5 14" id="KW-0444">Lipid biosynthesis</keyword>
<evidence type="ECO:0000256" key="12">
    <source>
        <dbReference type="ARBA" id="ARBA00023239"/>
    </source>
</evidence>
<proteinExistence type="inferred from homology"/>
<feature type="transmembrane region" description="Helical" evidence="14">
    <location>
        <begin position="12"/>
        <end position="38"/>
    </location>
</feature>
<evidence type="ECO:0000256" key="14">
    <source>
        <dbReference type="RuleBase" id="RU363109"/>
    </source>
</evidence>
<comment type="pathway">
    <text evidence="2 14">Lipid metabolism; fatty acid biosynthesis.</text>
</comment>
<evidence type="ECO:0000256" key="3">
    <source>
        <dbReference type="ARBA" id="ARBA00007811"/>
    </source>
</evidence>
<keyword evidence="16" id="KW-1185">Reference proteome</keyword>
<evidence type="ECO:0000313" key="15">
    <source>
        <dbReference type="EMBL" id="KAI5948620.1"/>
    </source>
</evidence>
<feature type="transmembrane region" description="Helical" evidence="14">
    <location>
        <begin position="175"/>
        <end position="192"/>
    </location>
</feature>
<feature type="transmembrane region" description="Helical" evidence="14">
    <location>
        <begin position="77"/>
        <end position="94"/>
    </location>
</feature>
<evidence type="ECO:0000256" key="9">
    <source>
        <dbReference type="ARBA" id="ARBA00023098"/>
    </source>
</evidence>
<dbReference type="GeneID" id="76153409"/>
<dbReference type="GO" id="GO:0030148">
    <property type="term" value="P:sphingolipid biosynthetic process"/>
    <property type="evidence" value="ECO:0007669"/>
    <property type="project" value="TreeGrafter"/>
</dbReference>
<evidence type="ECO:0000256" key="8">
    <source>
        <dbReference type="ARBA" id="ARBA00022989"/>
    </source>
</evidence>
<sequence>MPLYPLPFKQRLLFFFNVAAMTLWLCCFMRFLILLPLVGRRFLPGGIADFFHAVAVTPVIGTLLLLSLGLTKWKSQIWPLLNGIKMVCICYAVIFPHPKIAKHTSYSLLITAWCLQYIIHYSYHGFRVKTRTSPFFLFWLQYNNFYIVYPLSVVAEMIQVFLSLSFVEEDSIHELALKAMFVGYIPVAYFAWGHLKSRRDIKFTEVMKKKQLRPSAELSATKIDFKLLNNPSDKQEIKVSFKDKHTMAADPSAMSVADLGDYFDSHSRKLAIKDSIQE</sequence>
<dbReference type="RefSeq" id="XP_051606130.1">
    <property type="nucleotide sequence ID" value="XM_051754974.1"/>
</dbReference>
<evidence type="ECO:0000256" key="6">
    <source>
        <dbReference type="ARBA" id="ARBA00022692"/>
    </source>
</evidence>
<evidence type="ECO:0000256" key="1">
    <source>
        <dbReference type="ARBA" id="ARBA00004141"/>
    </source>
</evidence>
<evidence type="ECO:0000313" key="16">
    <source>
        <dbReference type="Proteomes" id="UP001204833"/>
    </source>
</evidence>
<dbReference type="PANTHER" id="PTHR11035:SF3">
    <property type="entry name" value="VERY-LONG-CHAIN (3R)-3-HYDROXYACYL-COA DEHYDRATASE"/>
    <property type="match status" value="1"/>
</dbReference>
<comment type="function">
    <text evidence="14">Catalyzes the third of the four reactions of the long-chain fatty acids elongation cycle. This endoplasmic reticulum-bound enzymatic process, allows the addition of two carbons to the chain of long- and very long-chain fatty acids/VLCFAs per cycle. This enzyme catalyzes the dehydration of the 3-hydroxyacyl-CoA intermediate into trans-2,3-enoyl-CoA, within each cycle of fatty acid elongation. Thereby, it participates to the production of VLCFAs of different chain lengths that are involved in multiple biological processes as precursors of membrane lipids and lipid mediators.</text>
</comment>
<dbReference type="GO" id="GO:0005789">
    <property type="term" value="C:endoplasmic reticulum membrane"/>
    <property type="evidence" value="ECO:0007669"/>
    <property type="project" value="UniProtKB-SubCell"/>
</dbReference>
<gene>
    <name evidence="15" type="ORF">KGF57_005365</name>
</gene>
<evidence type="ECO:0000256" key="10">
    <source>
        <dbReference type="ARBA" id="ARBA00023136"/>
    </source>
</evidence>
<evidence type="ECO:0000256" key="2">
    <source>
        <dbReference type="ARBA" id="ARBA00005194"/>
    </source>
</evidence>
<comment type="similarity">
    <text evidence="3 14">Belongs to the very long-chain fatty acids dehydratase HACD family.</text>
</comment>
<dbReference type="GO" id="GO:0030497">
    <property type="term" value="P:fatty acid elongation"/>
    <property type="evidence" value="ECO:0007669"/>
    <property type="project" value="TreeGrafter"/>
</dbReference>
<reference evidence="15 16" key="1">
    <citation type="journal article" date="2022" name="DNA Res.">
        <title>Genome analysis of five recently described species of the CUG-Ser clade uncovers Candida theae as a new hybrid lineage with pathogenic potential in the Candida parapsilosis species complex.</title>
        <authorList>
            <person name="Mixao V."/>
            <person name="Del Olmo V."/>
            <person name="Hegedusova E."/>
            <person name="Saus E."/>
            <person name="Pryszcz L."/>
            <person name="Cillingova A."/>
            <person name="Nosek J."/>
            <person name="Gabaldon T."/>
        </authorList>
    </citation>
    <scope>NUCLEOTIDE SEQUENCE [LARGE SCALE GENOMIC DNA]</scope>
    <source>
        <strain evidence="15 16">CBS 12239</strain>
    </source>
</reference>
<keyword evidence="8 14" id="KW-1133">Transmembrane helix</keyword>
<keyword evidence="7 14" id="KW-0276">Fatty acid metabolism</keyword>
<keyword evidence="6 14" id="KW-0812">Transmembrane</keyword>
<keyword evidence="10 14" id="KW-0472">Membrane</keyword>
<evidence type="ECO:0000256" key="11">
    <source>
        <dbReference type="ARBA" id="ARBA00023160"/>
    </source>
</evidence>
<dbReference type="Pfam" id="PF04387">
    <property type="entry name" value="PTPLA"/>
    <property type="match status" value="1"/>
</dbReference>
<comment type="subcellular location">
    <subcellularLocation>
        <location evidence="14">Endoplasmic reticulum membrane</location>
        <topology evidence="14">Multi-pass membrane protein</topology>
    </subcellularLocation>
    <subcellularLocation>
        <location evidence="1">Membrane</location>
        <topology evidence="1">Multi-pass membrane protein</topology>
    </subcellularLocation>
</comment>
<dbReference type="AlphaFoldDB" id="A0AAD5B9F9"/>
<dbReference type="PANTHER" id="PTHR11035">
    <property type="entry name" value="VERY-LONG-CHAIN (3R)-3-HYDROXYACYL-COA DEHYDRATASE"/>
    <property type="match status" value="1"/>
</dbReference>
<keyword evidence="12 14" id="KW-0456">Lyase</keyword>
<comment type="caution">
    <text evidence="15">The sequence shown here is derived from an EMBL/GenBank/DDBJ whole genome shotgun (WGS) entry which is preliminary data.</text>
</comment>
<protein>
    <recommendedName>
        <fullName evidence="4 14">Very-long-chain (3R)-3-hydroxyacyl-CoA dehydratase</fullName>
        <ecNumber evidence="4 14">4.2.1.134</ecNumber>
    </recommendedName>
</protein>
<keyword evidence="11 14" id="KW-0275">Fatty acid biosynthesis</keyword>
<evidence type="ECO:0000256" key="13">
    <source>
        <dbReference type="ARBA" id="ARBA00036671"/>
    </source>
</evidence>
<dbReference type="Proteomes" id="UP001204833">
    <property type="component" value="Unassembled WGS sequence"/>
</dbReference>
<feature type="transmembrane region" description="Helical" evidence="14">
    <location>
        <begin position="106"/>
        <end position="123"/>
    </location>
</feature>
<evidence type="ECO:0000256" key="4">
    <source>
        <dbReference type="ARBA" id="ARBA00013122"/>
    </source>
</evidence>
<evidence type="ECO:0000256" key="5">
    <source>
        <dbReference type="ARBA" id="ARBA00022516"/>
    </source>
</evidence>
<organism evidence="15 16">
    <name type="scientific">Candida theae</name>
    <dbReference type="NCBI Taxonomy" id="1198502"/>
    <lineage>
        <taxon>Eukaryota</taxon>
        <taxon>Fungi</taxon>
        <taxon>Dikarya</taxon>
        <taxon>Ascomycota</taxon>
        <taxon>Saccharomycotina</taxon>
        <taxon>Pichiomycetes</taxon>
        <taxon>Debaryomycetaceae</taxon>
        <taxon>Candida/Lodderomyces clade</taxon>
        <taxon>Candida</taxon>
    </lineage>
</organism>
<keyword evidence="9 14" id="KW-0443">Lipid metabolism</keyword>
<accession>A0AAD5B9F9</accession>
<dbReference type="EC" id="4.2.1.134" evidence="4 14"/>
<dbReference type="GO" id="GO:0042761">
    <property type="term" value="P:very long-chain fatty acid biosynthetic process"/>
    <property type="evidence" value="ECO:0007669"/>
    <property type="project" value="TreeGrafter"/>
</dbReference>
<feature type="transmembrane region" description="Helical" evidence="14">
    <location>
        <begin position="50"/>
        <end position="70"/>
    </location>
</feature>
<comment type="catalytic activity">
    <reaction evidence="13 14">
        <text>a very-long-chain (3R)-3-hydroxyacyl-CoA = a very-long-chain (2E)-enoyl-CoA + H2O</text>
        <dbReference type="Rhea" id="RHEA:45812"/>
        <dbReference type="ChEBI" id="CHEBI:15377"/>
        <dbReference type="ChEBI" id="CHEBI:83728"/>
        <dbReference type="ChEBI" id="CHEBI:85440"/>
        <dbReference type="EC" id="4.2.1.134"/>
    </reaction>
</comment>
<dbReference type="InterPro" id="IPR007482">
    <property type="entry name" value="Tyr_Pase-like_PTPLA"/>
</dbReference>
<dbReference type="GO" id="GO:0102158">
    <property type="term" value="F:very-long-chain (3R)-3-hydroxyacyl-CoA dehydratase activity"/>
    <property type="evidence" value="ECO:0007669"/>
    <property type="project" value="UniProtKB-EC"/>
</dbReference>
<evidence type="ECO:0000256" key="7">
    <source>
        <dbReference type="ARBA" id="ARBA00022832"/>
    </source>
</evidence>
<name>A0AAD5B9F9_9ASCO</name>
<dbReference type="EMBL" id="JAIHNG010000179">
    <property type="protein sequence ID" value="KAI5948620.1"/>
    <property type="molecule type" value="Genomic_DNA"/>
</dbReference>